<accession>A0A917SY69</accession>
<dbReference type="EMBL" id="BMNA01000004">
    <property type="protein sequence ID" value="GGM03504.1"/>
    <property type="molecule type" value="Genomic_DNA"/>
</dbReference>
<keyword evidence="4" id="KW-1133">Transmembrane helix</keyword>
<feature type="transmembrane region" description="Helical" evidence="4">
    <location>
        <begin position="113"/>
        <end position="135"/>
    </location>
</feature>
<dbReference type="InterPro" id="IPR027383">
    <property type="entry name" value="Znf_put"/>
</dbReference>
<evidence type="ECO:0000256" key="3">
    <source>
        <dbReference type="SAM" id="MobiDB-lite"/>
    </source>
</evidence>
<dbReference type="InterPro" id="IPR041916">
    <property type="entry name" value="Anti_sigma_zinc_sf"/>
</dbReference>
<reference evidence="6" key="1">
    <citation type="journal article" date="2014" name="Int. J. Syst. Evol. Microbiol.">
        <title>Complete genome sequence of Corynebacterium casei LMG S-19264T (=DSM 44701T), isolated from a smear-ripened cheese.</title>
        <authorList>
            <consortium name="US DOE Joint Genome Institute (JGI-PGF)"/>
            <person name="Walter F."/>
            <person name="Albersmeier A."/>
            <person name="Kalinowski J."/>
            <person name="Ruckert C."/>
        </authorList>
    </citation>
    <scope>NUCLEOTIDE SEQUENCE</scope>
    <source>
        <strain evidence="6">CGMCC 4.7308</strain>
    </source>
</reference>
<organism evidence="6 7">
    <name type="scientific">Nakamurella endophytica</name>
    <dbReference type="NCBI Taxonomy" id="1748367"/>
    <lineage>
        <taxon>Bacteria</taxon>
        <taxon>Bacillati</taxon>
        <taxon>Actinomycetota</taxon>
        <taxon>Actinomycetes</taxon>
        <taxon>Nakamurellales</taxon>
        <taxon>Nakamurellaceae</taxon>
        <taxon>Nakamurella</taxon>
    </lineage>
</organism>
<dbReference type="Gene3D" id="1.10.10.1320">
    <property type="entry name" value="Anti-sigma factor, zinc-finger domain"/>
    <property type="match status" value="1"/>
</dbReference>
<keyword evidence="1" id="KW-0805">Transcription regulation</keyword>
<evidence type="ECO:0000256" key="2">
    <source>
        <dbReference type="ARBA" id="ARBA00023163"/>
    </source>
</evidence>
<keyword evidence="7" id="KW-1185">Reference proteome</keyword>
<keyword evidence="4" id="KW-0812">Transmembrane</keyword>
<comment type="caution">
    <text evidence="6">The sequence shown here is derived from an EMBL/GenBank/DDBJ whole genome shotgun (WGS) entry which is preliminary data.</text>
</comment>
<evidence type="ECO:0000256" key="1">
    <source>
        <dbReference type="ARBA" id="ARBA00023015"/>
    </source>
</evidence>
<keyword evidence="4" id="KW-0472">Membrane</keyword>
<keyword evidence="2" id="KW-0804">Transcription</keyword>
<sequence>MMGHRDDAAGDEICLDDASYVLGSLTPADRQVFERHLAGCPRCQQSVQRLAGMPGLLALVGPEALEDPPLPGSPAAVGTGTGPVPQAAPHAAPPHLLPALLDEVAAQRRRRRWLVGSVSVLAAACAVALAVVLAVRPWAAGTGAGSTPVAQGEQVPLVQTTPGPLGVTVALDAKRWGTNVTVVCSYEGGTYDRDGYKLVFVDRQQRESVAASWMSTGGRATIPGSSDLQVSDIAEVRVLHDGAVILHGTP</sequence>
<dbReference type="AlphaFoldDB" id="A0A917SY69"/>
<feature type="domain" description="Putative zinc-finger" evidence="5">
    <location>
        <begin position="20"/>
        <end position="44"/>
    </location>
</feature>
<dbReference type="Proteomes" id="UP000655208">
    <property type="component" value="Unassembled WGS sequence"/>
</dbReference>
<dbReference type="Pfam" id="PF13490">
    <property type="entry name" value="zf-HC2"/>
    <property type="match status" value="1"/>
</dbReference>
<gene>
    <name evidence="6" type="ORF">GCM10011594_24610</name>
</gene>
<evidence type="ECO:0000256" key="4">
    <source>
        <dbReference type="SAM" id="Phobius"/>
    </source>
</evidence>
<reference evidence="6" key="2">
    <citation type="submission" date="2020-09" db="EMBL/GenBank/DDBJ databases">
        <authorList>
            <person name="Sun Q."/>
            <person name="Zhou Y."/>
        </authorList>
    </citation>
    <scope>NUCLEOTIDE SEQUENCE</scope>
    <source>
        <strain evidence="6">CGMCC 4.7308</strain>
    </source>
</reference>
<feature type="region of interest" description="Disordered" evidence="3">
    <location>
        <begin position="67"/>
        <end position="91"/>
    </location>
</feature>
<evidence type="ECO:0000313" key="6">
    <source>
        <dbReference type="EMBL" id="GGM03504.1"/>
    </source>
</evidence>
<evidence type="ECO:0000313" key="7">
    <source>
        <dbReference type="Proteomes" id="UP000655208"/>
    </source>
</evidence>
<evidence type="ECO:0000259" key="5">
    <source>
        <dbReference type="Pfam" id="PF13490"/>
    </source>
</evidence>
<proteinExistence type="predicted"/>
<name>A0A917SY69_9ACTN</name>
<protein>
    <submittedName>
        <fullName evidence="6">Anti-sigma factor</fullName>
    </submittedName>
</protein>